<proteinExistence type="predicted"/>
<evidence type="ECO:0000256" key="1">
    <source>
        <dbReference type="SAM" id="MobiDB-lite"/>
    </source>
</evidence>
<comment type="caution">
    <text evidence="2">The sequence shown here is derived from an EMBL/GenBank/DDBJ whole genome shotgun (WGS) entry which is preliminary data.</text>
</comment>
<feature type="compositionally biased region" description="Basic and acidic residues" evidence="1">
    <location>
        <begin position="11"/>
        <end position="22"/>
    </location>
</feature>
<reference evidence="3" key="1">
    <citation type="journal article" date="2019" name="Int. J. Syst. Evol. Microbiol.">
        <title>The Global Catalogue of Microorganisms (GCM) 10K type strain sequencing project: providing services to taxonomists for standard genome sequencing and annotation.</title>
        <authorList>
            <consortium name="The Broad Institute Genomics Platform"/>
            <consortium name="The Broad Institute Genome Sequencing Center for Infectious Disease"/>
            <person name="Wu L."/>
            <person name="Ma J."/>
        </authorList>
    </citation>
    <scope>NUCLEOTIDE SEQUENCE [LARGE SCALE GENOMIC DNA]</scope>
    <source>
        <strain evidence="3">JCM 14319</strain>
    </source>
</reference>
<evidence type="ECO:0000313" key="3">
    <source>
        <dbReference type="Proteomes" id="UP001500506"/>
    </source>
</evidence>
<accession>A0ABN2K9P9</accession>
<protein>
    <submittedName>
        <fullName evidence="2">Uncharacterized protein</fullName>
    </submittedName>
</protein>
<sequence length="70" mass="7579">MQYTHRKLHRSVTEMRRSRIGRENASVIAPVDGRRRARGAPFAGAGTARTGSRVVTGHPLFGGVYANTAS</sequence>
<keyword evidence="3" id="KW-1185">Reference proteome</keyword>
<dbReference type="EMBL" id="BAAANH010000001">
    <property type="protein sequence ID" value="GAA1751324.1"/>
    <property type="molecule type" value="Genomic_DNA"/>
</dbReference>
<feature type="region of interest" description="Disordered" evidence="1">
    <location>
        <begin position="1"/>
        <end position="32"/>
    </location>
</feature>
<name>A0ABN2K9P9_9MICO</name>
<feature type="compositionally biased region" description="Basic residues" evidence="1">
    <location>
        <begin position="1"/>
        <end position="10"/>
    </location>
</feature>
<organism evidence="2 3">
    <name type="scientific">Agromyces humatus</name>
    <dbReference type="NCBI Taxonomy" id="279573"/>
    <lineage>
        <taxon>Bacteria</taxon>
        <taxon>Bacillati</taxon>
        <taxon>Actinomycetota</taxon>
        <taxon>Actinomycetes</taxon>
        <taxon>Micrococcales</taxon>
        <taxon>Microbacteriaceae</taxon>
        <taxon>Agromyces</taxon>
    </lineage>
</organism>
<gene>
    <name evidence="2" type="ORF">GCM10009747_05910</name>
</gene>
<evidence type="ECO:0000313" key="2">
    <source>
        <dbReference type="EMBL" id="GAA1751324.1"/>
    </source>
</evidence>
<dbReference type="Proteomes" id="UP001500506">
    <property type="component" value="Unassembled WGS sequence"/>
</dbReference>